<accession>A0A369JR90</accession>
<reference evidence="1" key="1">
    <citation type="submission" date="2018-04" db="EMBL/GenBank/DDBJ databases">
        <title>Whole genome sequencing of Hypsizygus marmoreus.</title>
        <authorList>
            <person name="Choi I.-G."/>
            <person name="Min B."/>
            <person name="Kim J.-G."/>
            <person name="Kim S."/>
            <person name="Oh Y.-L."/>
            <person name="Kong W.-S."/>
            <person name="Park H."/>
            <person name="Jeong J."/>
            <person name="Song E.-S."/>
        </authorList>
    </citation>
    <scope>NUCLEOTIDE SEQUENCE [LARGE SCALE GENOMIC DNA]</scope>
    <source>
        <strain evidence="1">51987-8</strain>
    </source>
</reference>
<name>A0A369JR90_HYPMA</name>
<evidence type="ECO:0000313" key="1">
    <source>
        <dbReference type="EMBL" id="RDB23067.1"/>
    </source>
</evidence>
<organism evidence="1 2">
    <name type="scientific">Hypsizygus marmoreus</name>
    <name type="common">White beech mushroom</name>
    <name type="synonym">Agaricus marmoreus</name>
    <dbReference type="NCBI Taxonomy" id="39966"/>
    <lineage>
        <taxon>Eukaryota</taxon>
        <taxon>Fungi</taxon>
        <taxon>Dikarya</taxon>
        <taxon>Basidiomycota</taxon>
        <taxon>Agaricomycotina</taxon>
        <taxon>Agaricomycetes</taxon>
        <taxon>Agaricomycetidae</taxon>
        <taxon>Agaricales</taxon>
        <taxon>Tricholomatineae</taxon>
        <taxon>Lyophyllaceae</taxon>
        <taxon>Hypsizygus</taxon>
    </lineage>
</organism>
<protein>
    <submittedName>
        <fullName evidence="1">Uncharacterized protein</fullName>
    </submittedName>
</protein>
<evidence type="ECO:0000313" key="2">
    <source>
        <dbReference type="Proteomes" id="UP000076154"/>
    </source>
</evidence>
<dbReference type="EMBL" id="LUEZ02000048">
    <property type="protein sequence ID" value="RDB23067.1"/>
    <property type="molecule type" value="Genomic_DNA"/>
</dbReference>
<dbReference type="AlphaFoldDB" id="A0A369JR90"/>
<dbReference type="Proteomes" id="UP000076154">
    <property type="component" value="Unassembled WGS sequence"/>
</dbReference>
<keyword evidence="2" id="KW-1185">Reference proteome</keyword>
<proteinExistence type="predicted"/>
<dbReference type="InParanoid" id="A0A369JR90"/>
<sequence length="191" mass="20735">MAFSSPSKRQIHHILPPEVIRDLVSGGAHHELANFALVGTSLEYEAERLLYRAIGFTSAMGPLPCQCLVTLATVPKKAALVKSFSTDNELSFPDTALAHLGTALVKMVSLEGFDLPLEVKSEIIKEELQCIVGGALAPEADRIEFDMPIRLSSRVQNPSCPPSATHGTYCASISSTYTWRAFPMNPFYAPS</sequence>
<comment type="caution">
    <text evidence="1">The sequence shown here is derived from an EMBL/GenBank/DDBJ whole genome shotgun (WGS) entry which is preliminary data.</text>
</comment>
<gene>
    <name evidence="1" type="ORF">Hypma_009731</name>
</gene>
<dbReference type="OrthoDB" id="3070071at2759"/>